<dbReference type="InterPro" id="IPR006935">
    <property type="entry name" value="Helicase/UvrB_N"/>
</dbReference>
<sequence length="772" mass="83641">MRPGDRVPPGPTQTGMFDAKSGPVHAGSSPAAKVAFFGTLFAARTDVYATRWENRRTGRSGWLPAVRGGWRKGVRHEDRDYLPLTEAVLTAHLTGDIHLGLYPLLDGDRCWWLAADFDGDAAMLDALAYLKAARACGAPGALEVSRSGVGAHVWIFFTGPVPADTARTLGSGLLREAMAIRGRMDLASYDRLFPSQDVLPTGGVGNLIAAPLHGRSRPDGTTVFLDTATLEPHEDQWAYLSTLSRMTPREVSRLADRTGTVTVGAGVDRIGVPASTRTRPALPAVLTARLAAGVRLESQELTPAVLATLKHAASMPNPLFYERQRMRLSTWDVPRFLRSYDETLDGGLVLPRGLLESVRSLVEEAGSRLEVTDERAQGTAQEFAFRADLTAEQQEAVAALSEHDQGVLVAPPGSGKTVIAAALIAAHRTSTLVLLDRKTLADQWRARIDELLDVKPGQIGGGRRKTRGVIDVAMLQTLARRDDVIELTSGYGLIVVDECHHVPAAAYEHVIKQIPAHRWLGLTATPYRRDKLDDLIVLQTGPIRHTITHRASGGHRDGQVRLDLPSGEQRQSRPTPELHVHETTFSYSGHLAPSDPGGMAAVYRELVADQARTARVVTDVVAALERGRNCMLLTQWREHVDDFDKALRDRGYTPVILRGGTGAKARAAAQDSLKPDPEGVPLLVIATVQYVGEGFDCPALDALFLAAPIASKGRLVQAAGRVLRPHPGKTTAEVHDYHDTLTGVLASSLAKRAPGYRSLGFPDPTRHRKRSS</sequence>
<dbReference type="GO" id="GO:0016787">
    <property type="term" value="F:hydrolase activity"/>
    <property type="evidence" value="ECO:0007669"/>
    <property type="project" value="InterPro"/>
</dbReference>
<dbReference type="Gene3D" id="3.40.50.300">
    <property type="entry name" value="P-loop containing nucleotide triphosphate hydrolases"/>
    <property type="match status" value="2"/>
</dbReference>
<evidence type="ECO:0000259" key="2">
    <source>
        <dbReference type="PROSITE" id="PS51192"/>
    </source>
</evidence>
<comment type="caution">
    <text evidence="3">The sequence shown here is derived from an EMBL/GenBank/DDBJ whole genome shotgun (WGS) entry which is preliminary data.</text>
</comment>
<proteinExistence type="predicted"/>
<dbReference type="AlphaFoldDB" id="A0A5C4LV44"/>
<feature type="compositionally biased region" description="Pro residues" evidence="1">
    <location>
        <begin position="1"/>
        <end position="11"/>
    </location>
</feature>
<reference evidence="3 4" key="1">
    <citation type="submission" date="2019-06" db="EMBL/GenBank/DDBJ databases">
        <title>Amycolatopsis alkalitolerans sp. nov., isolated from Gastrodia elata Blume.</title>
        <authorList>
            <person name="Narsing Rao M.P."/>
            <person name="Li W.J."/>
        </authorList>
    </citation>
    <scope>NUCLEOTIDE SEQUENCE [LARGE SCALE GENOMIC DNA]</scope>
    <source>
        <strain evidence="3 4">SYSUP0005</strain>
    </source>
</reference>
<protein>
    <submittedName>
        <fullName evidence="3">Helicase</fullName>
    </submittedName>
</protein>
<dbReference type="InterPro" id="IPR050742">
    <property type="entry name" value="Helicase_Restrict-Modif_Enz"/>
</dbReference>
<dbReference type="PROSITE" id="PS51192">
    <property type="entry name" value="HELICASE_ATP_BIND_1"/>
    <property type="match status" value="1"/>
</dbReference>
<keyword evidence="3" id="KW-0378">Hydrolase</keyword>
<dbReference type="PANTHER" id="PTHR47396:SF1">
    <property type="entry name" value="ATP-DEPENDENT HELICASE IRC3-RELATED"/>
    <property type="match status" value="1"/>
</dbReference>
<dbReference type="GO" id="GO:0005524">
    <property type="term" value="F:ATP binding"/>
    <property type="evidence" value="ECO:0007669"/>
    <property type="project" value="InterPro"/>
</dbReference>
<organism evidence="3 4">
    <name type="scientific">Amycolatopsis alkalitolerans</name>
    <dbReference type="NCBI Taxonomy" id="2547244"/>
    <lineage>
        <taxon>Bacteria</taxon>
        <taxon>Bacillati</taxon>
        <taxon>Actinomycetota</taxon>
        <taxon>Actinomycetes</taxon>
        <taxon>Pseudonocardiales</taxon>
        <taxon>Pseudonocardiaceae</taxon>
        <taxon>Amycolatopsis</taxon>
    </lineage>
</organism>
<dbReference type="EMBL" id="VDFW01000034">
    <property type="protein sequence ID" value="TNC21459.1"/>
    <property type="molecule type" value="Genomic_DNA"/>
</dbReference>
<dbReference type="Pfam" id="PF04851">
    <property type="entry name" value="ResIII"/>
    <property type="match status" value="1"/>
</dbReference>
<evidence type="ECO:0000313" key="4">
    <source>
        <dbReference type="Proteomes" id="UP000305546"/>
    </source>
</evidence>
<gene>
    <name evidence="3" type="ORF">FG385_28445</name>
</gene>
<dbReference type="SMART" id="SM00487">
    <property type="entry name" value="DEXDc"/>
    <property type="match status" value="1"/>
</dbReference>
<evidence type="ECO:0000256" key="1">
    <source>
        <dbReference type="SAM" id="MobiDB-lite"/>
    </source>
</evidence>
<dbReference type="Proteomes" id="UP000305546">
    <property type="component" value="Unassembled WGS sequence"/>
</dbReference>
<dbReference type="PANTHER" id="PTHR47396">
    <property type="entry name" value="TYPE I RESTRICTION ENZYME ECOKI R PROTEIN"/>
    <property type="match status" value="1"/>
</dbReference>
<dbReference type="InterPro" id="IPR027417">
    <property type="entry name" value="P-loop_NTPase"/>
</dbReference>
<dbReference type="Pfam" id="PF00271">
    <property type="entry name" value="Helicase_C"/>
    <property type="match status" value="1"/>
</dbReference>
<dbReference type="InterPro" id="IPR014001">
    <property type="entry name" value="Helicase_ATP-bd"/>
</dbReference>
<keyword evidence="3" id="KW-0067">ATP-binding</keyword>
<accession>A0A5C4LV44</accession>
<dbReference type="SMART" id="SM00490">
    <property type="entry name" value="HELICc"/>
    <property type="match status" value="1"/>
</dbReference>
<feature type="domain" description="Helicase ATP-binding" evidence="2">
    <location>
        <begin position="397"/>
        <end position="544"/>
    </location>
</feature>
<name>A0A5C4LV44_9PSEU</name>
<evidence type="ECO:0000313" key="3">
    <source>
        <dbReference type="EMBL" id="TNC21459.1"/>
    </source>
</evidence>
<dbReference type="GO" id="GO:0005829">
    <property type="term" value="C:cytosol"/>
    <property type="evidence" value="ECO:0007669"/>
    <property type="project" value="TreeGrafter"/>
</dbReference>
<keyword evidence="4" id="KW-1185">Reference proteome</keyword>
<dbReference type="GO" id="GO:0004386">
    <property type="term" value="F:helicase activity"/>
    <property type="evidence" value="ECO:0007669"/>
    <property type="project" value="UniProtKB-KW"/>
</dbReference>
<dbReference type="GO" id="GO:0003677">
    <property type="term" value="F:DNA binding"/>
    <property type="evidence" value="ECO:0007669"/>
    <property type="project" value="InterPro"/>
</dbReference>
<dbReference type="Pfam" id="PF22548">
    <property type="entry name" value="AEP-TOTE"/>
    <property type="match status" value="1"/>
</dbReference>
<dbReference type="SUPFAM" id="SSF52540">
    <property type="entry name" value="P-loop containing nucleoside triphosphate hydrolases"/>
    <property type="match status" value="2"/>
</dbReference>
<keyword evidence="3" id="KW-0547">Nucleotide-binding</keyword>
<dbReference type="CDD" id="cd18785">
    <property type="entry name" value="SF2_C"/>
    <property type="match status" value="1"/>
</dbReference>
<feature type="region of interest" description="Disordered" evidence="1">
    <location>
        <begin position="1"/>
        <end position="23"/>
    </location>
</feature>
<dbReference type="CDD" id="cd17926">
    <property type="entry name" value="DEXHc_RE"/>
    <property type="match status" value="1"/>
</dbReference>
<dbReference type="OrthoDB" id="9776021at2"/>
<dbReference type="InterPro" id="IPR001650">
    <property type="entry name" value="Helicase_C-like"/>
</dbReference>
<keyword evidence="3" id="KW-0347">Helicase</keyword>
<dbReference type="InterPro" id="IPR054347">
    <property type="entry name" value="TOTE_primase"/>
</dbReference>